<feature type="region of interest" description="Disordered" evidence="3">
    <location>
        <begin position="496"/>
        <end position="594"/>
    </location>
</feature>
<dbReference type="SMART" id="SM00490">
    <property type="entry name" value="HELICc"/>
    <property type="match status" value="1"/>
</dbReference>
<feature type="compositionally biased region" description="Basic and acidic residues" evidence="3">
    <location>
        <begin position="46"/>
        <end position="58"/>
    </location>
</feature>
<dbReference type="Gene3D" id="3.40.50.300">
    <property type="entry name" value="P-loop containing nucleotide triphosphate hydrolases"/>
    <property type="match status" value="2"/>
</dbReference>
<proteinExistence type="predicted"/>
<dbReference type="EMBL" id="JAAMPC010000003">
    <property type="protein sequence ID" value="KAG2320558.1"/>
    <property type="molecule type" value="Genomic_DNA"/>
</dbReference>
<evidence type="ECO:0000313" key="6">
    <source>
        <dbReference type="EMBL" id="KAG2320558.1"/>
    </source>
</evidence>
<feature type="compositionally biased region" description="Basic residues" evidence="3">
    <location>
        <begin position="59"/>
        <end position="71"/>
    </location>
</feature>
<comment type="caution">
    <text evidence="6">The sequence shown here is derived from an EMBL/GenBank/DDBJ whole genome shotgun (WGS) entry which is preliminary data.</text>
</comment>
<feature type="region of interest" description="Disordered" evidence="3">
    <location>
        <begin position="158"/>
        <end position="177"/>
    </location>
</feature>
<dbReference type="SUPFAM" id="SSF52540">
    <property type="entry name" value="P-loop containing nucleoside triphosphate hydrolases"/>
    <property type="match status" value="1"/>
</dbReference>
<evidence type="ECO:0000256" key="1">
    <source>
        <dbReference type="ARBA" id="ARBA00023054"/>
    </source>
</evidence>
<dbReference type="InterPro" id="IPR027417">
    <property type="entry name" value="P-loop_NTPase"/>
</dbReference>
<organism evidence="6 7">
    <name type="scientific">Brassica carinata</name>
    <name type="common">Ethiopian mustard</name>
    <name type="synonym">Abyssinian cabbage</name>
    <dbReference type="NCBI Taxonomy" id="52824"/>
    <lineage>
        <taxon>Eukaryota</taxon>
        <taxon>Viridiplantae</taxon>
        <taxon>Streptophyta</taxon>
        <taxon>Embryophyta</taxon>
        <taxon>Tracheophyta</taxon>
        <taxon>Spermatophyta</taxon>
        <taxon>Magnoliopsida</taxon>
        <taxon>eudicotyledons</taxon>
        <taxon>Gunneridae</taxon>
        <taxon>Pentapetalae</taxon>
        <taxon>rosids</taxon>
        <taxon>malvids</taxon>
        <taxon>Brassicales</taxon>
        <taxon>Brassicaceae</taxon>
        <taxon>Brassiceae</taxon>
        <taxon>Brassica</taxon>
    </lineage>
</organism>
<dbReference type="Proteomes" id="UP000886595">
    <property type="component" value="Unassembled WGS sequence"/>
</dbReference>
<accession>A0A8X8B3R5</accession>
<dbReference type="Pfam" id="PF26142">
    <property type="entry name" value="DD_DDX21-DDX50"/>
    <property type="match status" value="1"/>
</dbReference>
<feature type="region of interest" description="Disordered" evidence="3">
    <location>
        <begin position="1"/>
        <end position="92"/>
    </location>
</feature>
<feature type="compositionally biased region" description="Basic residues" evidence="3">
    <location>
        <begin position="514"/>
        <end position="531"/>
    </location>
</feature>
<dbReference type="CDD" id="cd18787">
    <property type="entry name" value="SF2_C_DEAD"/>
    <property type="match status" value="1"/>
</dbReference>
<dbReference type="PANTHER" id="PTHR23160:SF23">
    <property type="entry name" value="WEB FAMILY PROTEIN"/>
    <property type="match status" value="1"/>
</dbReference>
<keyword evidence="7" id="KW-1185">Reference proteome</keyword>
<dbReference type="GO" id="GO:0007131">
    <property type="term" value="P:reciprocal meiotic recombination"/>
    <property type="evidence" value="ECO:0007669"/>
    <property type="project" value="TreeGrafter"/>
</dbReference>
<feature type="coiled-coil region" evidence="2">
    <location>
        <begin position="898"/>
        <end position="960"/>
    </location>
</feature>
<keyword evidence="4" id="KW-0812">Transmembrane</keyword>
<feature type="coiled-coil region" evidence="2">
    <location>
        <begin position="828"/>
        <end position="855"/>
    </location>
</feature>
<dbReference type="Pfam" id="PF00271">
    <property type="entry name" value="Helicase_C"/>
    <property type="match status" value="1"/>
</dbReference>
<keyword evidence="4" id="KW-1133">Transmembrane helix</keyword>
<evidence type="ECO:0000256" key="4">
    <source>
        <dbReference type="SAM" id="Phobius"/>
    </source>
</evidence>
<evidence type="ECO:0000256" key="2">
    <source>
        <dbReference type="SAM" id="Coils"/>
    </source>
</evidence>
<gene>
    <name evidence="6" type="ORF">Bca52824_013771</name>
</gene>
<protein>
    <recommendedName>
        <fullName evidence="5">Helicase C-terminal domain-containing protein</fullName>
    </recommendedName>
</protein>
<evidence type="ECO:0000259" key="5">
    <source>
        <dbReference type="PROSITE" id="PS51194"/>
    </source>
</evidence>
<name>A0A8X8B3R5_BRACI</name>
<dbReference type="InterPro" id="IPR059027">
    <property type="entry name" value="DD_DDX21-DDX50"/>
</dbReference>
<keyword evidence="1 2" id="KW-0175">Coiled coil</keyword>
<evidence type="ECO:0000313" key="7">
    <source>
        <dbReference type="Proteomes" id="UP000886595"/>
    </source>
</evidence>
<dbReference type="InterPro" id="IPR001650">
    <property type="entry name" value="Helicase_C-like"/>
</dbReference>
<dbReference type="PANTHER" id="PTHR23160">
    <property type="entry name" value="SYNAPTONEMAL COMPLEX PROTEIN-RELATED"/>
    <property type="match status" value="1"/>
</dbReference>
<reference evidence="6 7" key="1">
    <citation type="submission" date="2020-02" db="EMBL/GenBank/DDBJ databases">
        <authorList>
            <person name="Ma Q."/>
            <person name="Huang Y."/>
            <person name="Song X."/>
            <person name="Pei D."/>
        </authorList>
    </citation>
    <scope>NUCLEOTIDE SEQUENCE [LARGE SCALE GENOMIC DNA]</scope>
    <source>
        <strain evidence="6">Sxm20200214</strain>
        <tissue evidence="6">Leaf</tissue>
    </source>
</reference>
<sequence length="1095" mass="123428">MTENVFKLDLPESYMDKEMTRSQDAVQRILPHRKSIKKKKKKASVNRHDSEADNDGGKKLKTKRKHKRVSGGHKILNTESSKVSEGSRRHEKSLLLHNKRTGKALKRGYLLYEAKTDEDKGEETGKETSDTEEEIGVVKVCEWIDSLAKLWNHDPEYLDTGQNDEVNKENKKQSSKKVKLSMEDVKIDNHNAVSKFRITDPLWEKLQATTFDMVLGGADLVGRAHTGQVKTMFLMLSILKSLINGPAKRKKKNVYGSHEIKLKRGVGTPGRIKDHTERHNIATTFLKQDKKTIDLVGNDEIKTSNSVTHIALPCNKQAISRLIPYIDRWYSSGGSKICFTKTKDQASEFSGLLSGARTLDGDIQQSQHKITLTGFRKGKFSMLVATNVTARGLDINNVQLIIQCESPRDVEDYISCSGRIGGSGNTGVVVMLYGSRNSGVSRIEKQAGKRFEHVSALHPNDIVKAVGMEASEKTTQVCDSVVPAFMMAAGRRKLSESAPLDEEHGGNNAGGGKKSNKVTKRNGARTTKKKVIAKDEPIEESSQFLVDSDDVSDNESDTKEPLRTRKKASPAAGFSDVEEGKTEKKVKQRTVKKDKDLEDGLVTTSCTYDEVSDAAQEALAVEATDADSEGEEINLRHHESEDISHMYGWPPLVCCLGSAQHVFVKSGRPANRFLDCEFKTVEARLEAFHRKEEELKKELKIVKNQHASDSAVLLLVTRELEKVSLELAAANNAKNLPLNQAENTSKMIFIHAEKVDILSSELIWLKVILDSTQEKQTISNEEIAVLKSELEKARSCEAEVKERDKIIKKLDAEIEVLKLAKSYAYGFSDQWCNKAIELEEQLEEANMMKKSASNSLVSLIKQLEGSNTGLQVMESEVTDLKDKAKLMATVGIKQRQVLEKSEHLLETAEELLSKVEKEEINLKTELEIFKDEKSKTLSELERSKEEEEKSETAIQSLALELHQTSSERMLKRRLLSIGGQDYETHVEDRKLVIKSTNEKYEKILHEIVLLKVYIYSILEKDCNVTNKFLGGDLSYVLFTITFTKNMTCLLKLMTYSFIILCFIRFRIPTYFFYLGLFCLRKFIRSFLQLTFKCVF</sequence>
<dbReference type="PROSITE" id="PS51194">
    <property type="entry name" value="HELICASE_CTER"/>
    <property type="match status" value="1"/>
</dbReference>
<dbReference type="AlphaFoldDB" id="A0A8X8B3R5"/>
<dbReference type="OrthoDB" id="1083181at2759"/>
<feature type="compositionally biased region" description="Basic and acidic residues" evidence="3">
    <location>
        <begin position="578"/>
        <end position="594"/>
    </location>
</feature>
<feature type="transmembrane region" description="Helical" evidence="4">
    <location>
        <begin position="1052"/>
        <end position="1079"/>
    </location>
</feature>
<feature type="coiled-coil region" evidence="2">
    <location>
        <begin position="678"/>
        <end position="705"/>
    </location>
</feature>
<evidence type="ECO:0000256" key="3">
    <source>
        <dbReference type="SAM" id="MobiDB-lite"/>
    </source>
</evidence>
<feature type="compositionally biased region" description="Basic residues" evidence="3">
    <location>
        <begin position="30"/>
        <end position="45"/>
    </location>
</feature>
<keyword evidence="4" id="KW-0472">Membrane</keyword>
<feature type="domain" description="Helicase C-terminal" evidence="5">
    <location>
        <begin position="325"/>
        <end position="463"/>
    </location>
</feature>